<evidence type="ECO:0000256" key="8">
    <source>
        <dbReference type="ARBA" id="ARBA00022807"/>
    </source>
</evidence>
<feature type="active site" evidence="9 10">
    <location>
        <position position="78"/>
    </location>
</feature>
<comment type="similarity">
    <text evidence="4 9">Belongs to the peptidase C15 family.</text>
</comment>
<dbReference type="GO" id="GO:0016920">
    <property type="term" value="F:pyroglutamyl-peptidase activity"/>
    <property type="evidence" value="ECO:0007669"/>
    <property type="project" value="UniProtKB-EC"/>
</dbReference>
<dbReference type="PIRSF" id="PIRSF015592">
    <property type="entry name" value="Prld-crbxl_pptds"/>
    <property type="match status" value="1"/>
</dbReference>
<keyword evidence="8 9" id="KW-0788">Thiol protease</keyword>
<keyword evidence="7 9" id="KW-0378">Hydrolase</keyword>
<dbReference type="InterPro" id="IPR029762">
    <property type="entry name" value="PGP-I_bact-type"/>
</dbReference>
<dbReference type="PROSITE" id="PS01334">
    <property type="entry name" value="PYRASE_CYS"/>
    <property type="match status" value="1"/>
</dbReference>
<dbReference type="InterPro" id="IPR036440">
    <property type="entry name" value="Peptidase_C15-like_sf"/>
</dbReference>
<comment type="caution">
    <text evidence="12">The sequence shown here is derived from an EMBL/GenBank/DDBJ whole genome shotgun (WGS) entry which is preliminary data.</text>
</comment>
<evidence type="ECO:0000256" key="1">
    <source>
        <dbReference type="ARBA" id="ARBA00001770"/>
    </source>
</evidence>
<evidence type="ECO:0000256" key="4">
    <source>
        <dbReference type="ARBA" id="ARBA00006641"/>
    </source>
</evidence>
<comment type="subunit">
    <text evidence="9">Homotetramer.</text>
</comment>
<comment type="subcellular location">
    <subcellularLocation>
        <location evidence="3 9">Cytoplasm</location>
    </subcellularLocation>
</comment>
<evidence type="ECO:0000256" key="11">
    <source>
        <dbReference type="PROSITE-ProRule" id="PRU10077"/>
    </source>
</evidence>
<dbReference type="SUPFAM" id="SSF53182">
    <property type="entry name" value="Pyrrolidone carboxyl peptidase (pyroglutamate aminopeptidase)"/>
    <property type="match status" value="1"/>
</dbReference>
<dbReference type="EC" id="3.4.19.3" evidence="9"/>
<keyword evidence="5 9" id="KW-0963">Cytoplasm</keyword>
<dbReference type="Pfam" id="PF01470">
    <property type="entry name" value="Peptidase_C15"/>
    <property type="match status" value="1"/>
</dbReference>
<dbReference type="PROSITE" id="PS01333">
    <property type="entry name" value="PYRASE_GLU"/>
    <property type="match status" value="1"/>
</dbReference>
<dbReference type="InterPro" id="IPR033693">
    <property type="entry name" value="PGPEP1_Glu_AS"/>
</dbReference>
<dbReference type="NCBIfam" id="TIGR00504">
    <property type="entry name" value="pyro_pdase"/>
    <property type="match status" value="1"/>
</dbReference>
<reference evidence="12 13" key="1">
    <citation type="submission" date="2019-10" db="EMBL/GenBank/DDBJ databases">
        <title>Description of Paenibacillus terricola sp. nov.</title>
        <authorList>
            <person name="Carlier A."/>
            <person name="Qi S."/>
        </authorList>
    </citation>
    <scope>NUCLEOTIDE SEQUENCE [LARGE SCALE GENOMIC DNA]</scope>
    <source>
        <strain evidence="12 13">LMG 31459</strain>
    </source>
</reference>
<dbReference type="HAMAP" id="MF_00417">
    <property type="entry name" value="Pyrrolid_peptidase"/>
    <property type="match status" value="1"/>
</dbReference>
<dbReference type="InterPro" id="IPR000816">
    <property type="entry name" value="Peptidase_C15"/>
</dbReference>
<dbReference type="Gene3D" id="3.40.630.20">
    <property type="entry name" value="Peptidase C15, pyroglutamyl peptidase I-like"/>
    <property type="match status" value="1"/>
</dbReference>
<evidence type="ECO:0000256" key="3">
    <source>
        <dbReference type="ARBA" id="ARBA00004496"/>
    </source>
</evidence>
<evidence type="ECO:0000256" key="2">
    <source>
        <dbReference type="ARBA" id="ARBA00002280"/>
    </source>
</evidence>
<evidence type="ECO:0000256" key="6">
    <source>
        <dbReference type="ARBA" id="ARBA00022670"/>
    </source>
</evidence>
<proteinExistence type="inferred from homology"/>
<dbReference type="RefSeq" id="WP_171719098.1">
    <property type="nucleotide sequence ID" value="NZ_WHOB01000067.1"/>
</dbReference>
<feature type="active site" evidence="9 11">
    <location>
        <position position="141"/>
    </location>
</feature>
<dbReference type="PANTHER" id="PTHR23402:SF1">
    <property type="entry name" value="PYROGLUTAMYL-PEPTIDASE I"/>
    <property type="match status" value="1"/>
</dbReference>
<sequence>MKILITGFEPFGGELVNPSLEAVQHLENYIGGAEIIKRSLPVVFQKSVETLIGYIGAERPDAVICIGQAGGVSGITVERIAVNLMDAPIADNEGCQPEDMPVCADGPNAYFSSLPVKRIVQRIKDNGLPAFLSNSAGTYVCNNTMYGLLHHIEQHYPAMRGGFIHVPYIPEQVLDKPGKASMALGDIVKAARIAISVIASYAE</sequence>
<keyword evidence="6 9" id="KW-0645">Protease</keyword>
<gene>
    <name evidence="9 12" type="primary">pcp</name>
    <name evidence="12" type="ORF">GC101_22475</name>
</gene>
<dbReference type="NCBIfam" id="NF009676">
    <property type="entry name" value="PRK13197.1"/>
    <property type="match status" value="1"/>
</dbReference>
<evidence type="ECO:0000313" key="13">
    <source>
        <dbReference type="Proteomes" id="UP000596857"/>
    </source>
</evidence>
<dbReference type="EMBL" id="WHOB01000067">
    <property type="protein sequence ID" value="NOU81631.1"/>
    <property type="molecule type" value="Genomic_DNA"/>
</dbReference>
<dbReference type="InterPro" id="IPR016125">
    <property type="entry name" value="Peptidase_C15-like"/>
</dbReference>
<evidence type="ECO:0000256" key="9">
    <source>
        <dbReference type="HAMAP-Rule" id="MF_00417"/>
    </source>
</evidence>
<organism evidence="12 13">
    <name type="scientific">Paenibacillus phytohabitans</name>
    <dbReference type="NCBI Taxonomy" id="2654978"/>
    <lineage>
        <taxon>Bacteria</taxon>
        <taxon>Bacillati</taxon>
        <taxon>Bacillota</taxon>
        <taxon>Bacilli</taxon>
        <taxon>Bacillales</taxon>
        <taxon>Paenibacillaceae</taxon>
        <taxon>Paenibacillus</taxon>
    </lineage>
</organism>
<evidence type="ECO:0000313" key="12">
    <source>
        <dbReference type="EMBL" id="NOU81631.1"/>
    </source>
</evidence>
<dbReference type="PANTHER" id="PTHR23402">
    <property type="entry name" value="PROTEASE FAMILY C15 PYROGLUTAMYL-PEPTIDASE I-RELATED"/>
    <property type="match status" value="1"/>
</dbReference>
<dbReference type="CDD" id="cd00501">
    <property type="entry name" value="Peptidase_C15"/>
    <property type="match status" value="1"/>
</dbReference>
<dbReference type="PRINTS" id="PR00706">
    <property type="entry name" value="PYROGLUPTASE"/>
</dbReference>
<name>A0ABX1YNX3_9BACL</name>
<dbReference type="Proteomes" id="UP000596857">
    <property type="component" value="Unassembled WGS sequence"/>
</dbReference>
<comment type="function">
    <text evidence="2 9">Removes 5-oxoproline from various penultimate amino acid residues except L-proline.</text>
</comment>
<dbReference type="InterPro" id="IPR033694">
    <property type="entry name" value="PGPEP1_Cys_AS"/>
</dbReference>
<accession>A0ABX1YNX3</accession>
<evidence type="ECO:0000256" key="5">
    <source>
        <dbReference type="ARBA" id="ARBA00022490"/>
    </source>
</evidence>
<evidence type="ECO:0000256" key="7">
    <source>
        <dbReference type="ARBA" id="ARBA00022801"/>
    </source>
</evidence>
<protein>
    <recommendedName>
        <fullName evidence="9">Pyrrolidone-carboxylate peptidase</fullName>
        <ecNumber evidence="9">3.4.19.3</ecNumber>
    </recommendedName>
    <alternativeName>
        <fullName evidence="9">5-oxoprolyl-peptidase</fullName>
    </alternativeName>
    <alternativeName>
        <fullName evidence="9">Pyroglutamyl-peptidase I</fullName>
        <shortName evidence="9">PGP-I</shortName>
        <shortName evidence="9">Pyrase</shortName>
    </alternativeName>
</protein>
<feature type="active site" evidence="9">
    <location>
        <position position="165"/>
    </location>
</feature>
<comment type="catalytic activity">
    <reaction evidence="1 9 10">
        <text>Release of an N-terminal pyroglutamyl group from a polypeptide, the second amino acid generally not being Pro.</text>
        <dbReference type="EC" id="3.4.19.3"/>
    </reaction>
</comment>
<keyword evidence="13" id="KW-1185">Reference proteome</keyword>
<evidence type="ECO:0000256" key="10">
    <source>
        <dbReference type="PROSITE-ProRule" id="PRU10076"/>
    </source>
</evidence>